<evidence type="ECO:0000313" key="3">
    <source>
        <dbReference type="Proteomes" id="UP001286313"/>
    </source>
</evidence>
<comment type="caution">
    <text evidence="2">The sequence shown here is derived from an EMBL/GenBank/DDBJ whole genome shotgun (WGS) entry which is preliminary data.</text>
</comment>
<accession>A0AAE1KVF2</accession>
<dbReference type="Proteomes" id="UP001286313">
    <property type="component" value="Unassembled WGS sequence"/>
</dbReference>
<sequence length="144" mass="15147">MELAPSQGSNPEAEESITQLMALPASLVYSPHPSSAPTTSREHPRGPTVPMTLRLLLFYLSSQEEASGSFFVEARGGSIHAVGVSRKFGVVPPYARHQHHSCQPGSPSACCSTGQIHLSLPHSSSTPIPIYLPHSLLGVVGGGL</sequence>
<name>A0AAE1KVF2_PETCI</name>
<evidence type="ECO:0000313" key="2">
    <source>
        <dbReference type="EMBL" id="KAK3885367.1"/>
    </source>
</evidence>
<dbReference type="AlphaFoldDB" id="A0AAE1KVF2"/>
<feature type="region of interest" description="Disordered" evidence="1">
    <location>
        <begin position="28"/>
        <end position="48"/>
    </location>
</feature>
<keyword evidence="3" id="KW-1185">Reference proteome</keyword>
<proteinExistence type="predicted"/>
<reference evidence="2" key="1">
    <citation type="submission" date="2023-10" db="EMBL/GenBank/DDBJ databases">
        <title>Genome assemblies of two species of porcelain crab, Petrolisthes cinctipes and Petrolisthes manimaculis (Anomura: Porcellanidae).</title>
        <authorList>
            <person name="Angst P."/>
        </authorList>
    </citation>
    <scope>NUCLEOTIDE SEQUENCE</scope>
    <source>
        <strain evidence="2">PB745_01</strain>
        <tissue evidence="2">Gill</tissue>
    </source>
</reference>
<evidence type="ECO:0000256" key="1">
    <source>
        <dbReference type="SAM" id="MobiDB-lite"/>
    </source>
</evidence>
<gene>
    <name evidence="2" type="ORF">Pcinc_010399</name>
</gene>
<dbReference type="EMBL" id="JAWQEG010000804">
    <property type="protein sequence ID" value="KAK3885367.1"/>
    <property type="molecule type" value="Genomic_DNA"/>
</dbReference>
<protein>
    <submittedName>
        <fullName evidence="2">Uncharacterized protein</fullName>
    </submittedName>
</protein>
<organism evidence="2 3">
    <name type="scientific">Petrolisthes cinctipes</name>
    <name type="common">Flat porcelain crab</name>
    <dbReference type="NCBI Taxonomy" id="88211"/>
    <lineage>
        <taxon>Eukaryota</taxon>
        <taxon>Metazoa</taxon>
        <taxon>Ecdysozoa</taxon>
        <taxon>Arthropoda</taxon>
        <taxon>Crustacea</taxon>
        <taxon>Multicrustacea</taxon>
        <taxon>Malacostraca</taxon>
        <taxon>Eumalacostraca</taxon>
        <taxon>Eucarida</taxon>
        <taxon>Decapoda</taxon>
        <taxon>Pleocyemata</taxon>
        <taxon>Anomura</taxon>
        <taxon>Galatheoidea</taxon>
        <taxon>Porcellanidae</taxon>
        <taxon>Petrolisthes</taxon>
    </lineage>
</organism>